<name>A0A4R3MGV7_9FIRM</name>
<comment type="caution">
    <text evidence="1">The sequence shown here is derived from an EMBL/GenBank/DDBJ whole genome shotgun (WGS) entry which is preliminary data.</text>
</comment>
<proteinExistence type="predicted"/>
<dbReference type="RefSeq" id="WP_132253703.1">
    <property type="nucleotide sequence ID" value="NZ_SMAL01000011.1"/>
</dbReference>
<evidence type="ECO:0008006" key="3">
    <source>
        <dbReference type="Google" id="ProtNLM"/>
    </source>
</evidence>
<accession>A0A4R3MGV7</accession>
<evidence type="ECO:0000313" key="1">
    <source>
        <dbReference type="EMBL" id="TCT12880.1"/>
    </source>
</evidence>
<dbReference type="AlphaFoldDB" id="A0A4R3MGV7"/>
<dbReference type="Proteomes" id="UP000294902">
    <property type="component" value="Unassembled WGS sequence"/>
</dbReference>
<sequence>MRNTISILCFMAIILVGCTDKNINEYKQEDLIVTQIKIENANKDLSEFINKVEKENGTYLYTKVNDQDTYLFLNNSNVIYGDNVTYYTDIKIEGRENTIYIYFNEEITSDYSGIIPNQLLYKIEKKKTYDYVKMFKNGEESYFSSVIIADNK</sequence>
<dbReference type="PROSITE" id="PS51257">
    <property type="entry name" value="PROKAR_LIPOPROTEIN"/>
    <property type="match status" value="1"/>
</dbReference>
<dbReference type="EMBL" id="SMAL01000011">
    <property type="protein sequence ID" value="TCT12880.1"/>
    <property type="molecule type" value="Genomic_DNA"/>
</dbReference>
<evidence type="ECO:0000313" key="2">
    <source>
        <dbReference type="Proteomes" id="UP000294902"/>
    </source>
</evidence>
<gene>
    <name evidence="1" type="ORF">EDC18_11151</name>
</gene>
<protein>
    <recommendedName>
        <fullName evidence="3">Lipoprotein</fullName>
    </recommendedName>
</protein>
<keyword evidence="2" id="KW-1185">Reference proteome</keyword>
<reference evidence="1 2" key="1">
    <citation type="submission" date="2019-03" db="EMBL/GenBank/DDBJ databases">
        <title>Genomic Encyclopedia of Type Strains, Phase IV (KMG-IV): sequencing the most valuable type-strain genomes for metagenomic binning, comparative biology and taxonomic classification.</title>
        <authorList>
            <person name="Goeker M."/>
        </authorList>
    </citation>
    <scope>NUCLEOTIDE SEQUENCE [LARGE SCALE GENOMIC DNA]</scope>
    <source>
        <strain evidence="1 2">DSM 24629</strain>
    </source>
</reference>
<dbReference type="OrthoDB" id="2614098at2"/>
<organism evidence="1 2">
    <name type="scientific">Natranaerovirga pectinivora</name>
    <dbReference type="NCBI Taxonomy" id="682400"/>
    <lineage>
        <taxon>Bacteria</taxon>
        <taxon>Bacillati</taxon>
        <taxon>Bacillota</taxon>
        <taxon>Clostridia</taxon>
        <taxon>Lachnospirales</taxon>
        <taxon>Natranaerovirgaceae</taxon>
        <taxon>Natranaerovirga</taxon>
    </lineage>
</organism>